<protein>
    <recommendedName>
        <fullName evidence="8">Putative manganese efflux pump MntP</fullName>
    </recommendedName>
</protein>
<organism evidence="9 10">
    <name type="scientific">Candidatus Magasanikbacteria bacterium GW2011_GWA2_56_11</name>
    <dbReference type="NCBI Taxonomy" id="1619044"/>
    <lineage>
        <taxon>Bacteria</taxon>
        <taxon>Candidatus Magasanikiibacteriota</taxon>
    </lineage>
</organism>
<keyword evidence="2 8" id="KW-1003">Cell membrane</keyword>
<dbReference type="PANTHER" id="PTHR35529">
    <property type="entry name" value="MANGANESE EFFLUX PUMP MNTP-RELATED"/>
    <property type="match status" value="1"/>
</dbReference>
<comment type="caution">
    <text evidence="9">The sequence shown here is derived from an EMBL/GenBank/DDBJ whole genome shotgun (WGS) entry which is preliminary data.</text>
</comment>
<name>A0A0G1YHI0_9BACT</name>
<feature type="transmembrane region" description="Helical" evidence="8">
    <location>
        <begin position="28"/>
        <end position="51"/>
    </location>
</feature>
<keyword evidence="7 8" id="KW-0464">Manganese</keyword>
<evidence type="ECO:0000256" key="2">
    <source>
        <dbReference type="ARBA" id="ARBA00022475"/>
    </source>
</evidence>
<dbReference type="GO" id="GO:0005384">
    <property type="term" value="F:manganese ion transmembrane transporter activity"/>
    <property type="evidence" value="ECO:0007669"/>
    <property type="project" value="UniProtKB-UniRule"/>
</dbReference>
<keyword evidence="1 8" id="KW-0813">Transport</keyword>
<accession>A0A0G1YHI0</accession>
<evidence type="ECO:0000256" key="6">
    <source>
        <dbReference type="ARBA" id="ARBA00023136"/>
    </source>
</evidence>
<dbReference type="Pfam" id="PF02659">
    <property type="entry name" value="Mntp"/>
    <property type="match status" value="1"/>
</dbReference>
<gene>
    <name evidence="8" type="primary">mntP</name>
    <name evidence="9" type="ORF">UY92_C0004G0022</name>
</gene>
<feature type="transmembrane region" description="Helical" evidence="8">
    <location>
        <begin position="161"/>
        <end position="181"/>
    </location>
</feature>
<dbReference type="PANTHER" id="PTHR35529:SF1">
    <property type="entry name" value="MANGANESE EFFLUX PUMP MNTP-RELATED"/>
    <property type="match status" value="1"/>
</dbReference>
<evidence type="ECO:0000256" key="4">
    <source>
        <dbReference type="ARBA" id="ARBA00022989"/>
    </source>
</evidence>
<reference evidence="9 10" key="1">
    <citation type="journal article" date="2015" name="Nature">
        <title>rRNA introns, odd ribosomes, and small enigmatic genomes across a large radiation of phyla.</title>
        <authorList>
            <person name="Brown C.T."/>
            <person name="Hug L.A."/>
            <person name="Thomas B.C."/>
            <person name="Sharon I."/>
            <person name="Castelle C.J."/>
            <person name="Singh A."/>
            <person name="Wilkins M.J."/>
            <person name="Williams K.H."/>
            <person name="Banfield J.F."/>
        </authorList>
    </citation>
    <scope>NUCLEOTIDE SEQUENCE [LARGE SCALE GENOMIC DNA]</scope>
</reference>
<keyword evidence="3 8" id="KW-0812">Transmembrane</keyword>
<evidence type="ECO:0000256" key="7">
    <source>
        <dbReference type="ARBA" id="ARBA00023211"/>
    </source>
</evidence>
<keyword evidence="6 8" id="KW-0472">Membrane</keyword>
<dbReference type="EMBL" id="LCRX01000004">
    <property type="protein sequence ID" value="KKW42686.1"/>
    <property type="molecule type" value="Genomic_DNA"/>
</dbReference>
<comment type="subcellular location">
    <subcellularLocation>
        <location evidence="8">Cell membrane</location>
        <topology evidence="8">Multi-pass membrane protein</topology>
    </subcellularLocation>
</comment>
<feature type="transmembrane region" description="Helical" evidence="8">
    <location>
        <begin position="63"/>
        <end position="80"/>
    </location>
</feature>
<dbReference type="PATRIC" id="fig|1619044.3.peg.292"/>
<proteinExistence type="inferred from homology"/>
<keyword evidence="5 8" id="KW-0406">Ion transport</keyword>
<evidence type="ECO:0000256" key="5">
    <source>
        <dbReference type="ARBA" id="ARBA00023065"/>
    </source>
</evidence>
<feature type="transmembrane region" description="Helical" evidence="8">
    <location>
        <begin position="130"/>
        <end position="149"/>
    </location>
</feature>
<feature type="transmembrane region" description="Helical" evidence="8">
    <location>
        <begin position="100"/>
        <end position="123"/>
    </location>
</feature>
<dbReference type="InterPro" id="IPR003810">
    <property type="entry name" value="Mntp/YtaF"/>
</dbReference>
<sequence>MGLVAVALSLDSFAVALSASAASRRAPVLRLGLLVITFAATQTGLAFAGWRLGEGMAVWFERFGPWLAFALLAGVGMKMIHESLTSGRKEKKPPRDYLKFTVIILLALATSIDAFAVGISLALVEASRALSLVAIGTATAVLAGAGAGLGRRFGSVFGDRAGVAGGLVIVGIGVKMLLLHLF</sequence>
<dbReference type="Proteomes" id="UP000033870">
    <property type="component" value="Unassembled WGS sequence"/>
</dbReference>
<comment type="similarity">
    <text evidence="8">Belongs to the MntP (TC 9.B.29) family.</text>
</comment>
<evidence type="ECO:0000256" key="8">
    <source>
        <dbReference type="HAMAP-Rule" id="MF_01521"/>
    </source>
</evidence>
<comment type="function">
    <text evidence="8">Probably functions as a manganese efflux pump.</text>
</comment>
<dbReference type="InterPro" id="IPR022929">
    <property type="entry name" value="Put_MntP"/>
</dbReference>
<evidence type="ECO:0000313" key="10">
    <source>
        <dbReference type="Proteomes" id="UP000033870"/>
    </source>
</evidence>
<dbReference type="GO" id="GO:0005886">
    <property type="term" value="C:plasma membrane"/>
    <property type="evidence" value="ECO:0007669"/>
    <property type="project" value="UniProtKB-SubCell"/>
</dbReference>
<keyword evidence="4 8" id="KW-1133">Transmembrane helix</keyword>
<evidence type="ECO:0000256" key="1">
    <source>
        <dbReference type="ARBA" id="ARBA00022448"/>
    </source>
</evidence>
<dbReference type="AlphaFoldDB" id="A0A0G1YHI0"/>
<evidence type="ECO:0000256" key="3">
    <source>
        <dbReference type="ARBA" id="ARBA00022692"/>
    </source>
</evidence>
<dbReference type="HAMAP" id="MF_01521">
    <property type="entry name" value="MntP_pump"/>
    <property type="match status" value="1"/>
</dbReference>
<evidence type="ECO:0000313" key="9">
    <source>
        <dbReference type="EMBL" id="KKW42686.1"/>
    </source>
</evidence>